<accession>D9WIX2</accession>
<evidence type="ECO:0000256" key="1">
    <source>
        <dbReference type="SAM" id="MobiDB-lite"/>
    </source>
</evidence>
<feature type="region of interest" description="Disordered" evidence="1">
    <location>
        <begin position="27"/>
        <end position="51"/>
    </location>
</feature>
<dbReference type="EMBL" id="GG657754">
    <property type="protein sequence ID" value="EFL27625.1"/>
    <property type="molecule type" value="Genomic_DNA"/>
</dbReference>
<proteinExistence type="predicted"/>
<evidence type="ECO:0000313" key="2">
    <source>
        <dbReference type="EMBL" id="EFL27625.1"/>
    </source>
</evidence>
<dbReference type="Proteomes" id="UP000003963">
    <property type="component" value="Unassembled WGS sequence"/>
</dbReference>
<sequence>MRQGRCWLMPPVGDAVPPTAGEAVFLPRPTVREPHRPPRLQPRGAAADPSYTGRADEVDIAEAATFLCSPAACYITGVVLDVDVDGGIGIGPSIR</sequence>
<evidence type="ECO:0000313" key="3">
    <source>
        <dbReference type="Proteomes" id="UP000003963"/>
    </source>
</evidence>
<reference evidence="2 3" key="1">
    <citation type="submission" date="2009-02" db="EMBL/GenBank/DDBJ databases">
        <title>Annotation of Streptomyces hygroscopicus strain ATCC 53653.</title>
        <authorList>
            <consortium name="The Broad Institute Genome Sequencing Platform"/>
            <consortium name="Broad Institute Microbial Sequencing Center"/>
            <person name="Fischbach M."/>
            <person name="Godfrey P."/>
            <person name="Ward D."/>
            <person name="Young S."/>
            <person name="Zeng Q."/>
            <person name="Koehrsen M."/>
            <person name="Alvarado L."/>
            <person name="Berlin A.M."/>
            <person name="Bochicchio J."/>
            <person name="Borenstein D."/>
            <person name="Chapman S.B."/>
            <person name="Chen Z."/>
            <person name="Engels R."/>
            <person name="Freedman E."/>
            <person name="Gellesch M."/>
            <person name="Goldberg J."/>
            <person name="Griggs A."/>
            <person name="Gujja S."/>
            <person name="Heilman E.R."/>
            <person name="Heiman D.I."/>
            <person name="Hepburn T.A."/>
            <person name="Howarth C."/>
            <person name="Jen D."/>
            <person name="Larson L."/>
            <person name="Lewis B."/>
            <person name="Mehta T."/>
            <person name="Park D."/>
            <person name="Pearson M."/>
            <person name="Richards J."/>
            <person name="Roberts A."/>
            <person name="Saif S."/>
            <person name="Shea T.D."/>
            <person name="Shenoy N."/>
            <person name="Sisk P."/>
            <person name="Stolte C."/>
            <person name="Sykes S.N."/>
            <person name="Thomson T."/>
            <person name="Walk T."/>
            <person name="White J."/>
            <person name="Yandava C."/>
            <person name="Straight P."/>
            <person name="Clardy J."/>
            <person name="Hung D."/>
            <person name="Kolter R."/>
            <person name="Mekalanos J."/>
            <person name="Walker S."/>
            <person name="Walsh C.T."/>
            <person name="Wieland-Brown L.C."/>
            <person name="Haas B."/>
            <person name="Nusbaum C."/>
            <person name="Birren B."/>
        </authorList>
    </citation>
    <scope>NUCLEOTIDE SEQUENCE [LARGE SCALE GENOMIC DNA]</scope>
    <source>
        <strain evidence="2 3">ATCC 53653</strain>
    </source>
</reference>
<dbReference type="SUPFAM" id="SSF51735">
    <property type="entry name" value="NAD(P)-binding Rossmann-fold domains"/>
    <property type="match status" value="1"/>
</dbReference>
<keyword evidence="3" id="KW-1185">Reference proteome</keyword>
<dbReference type="Gene3D" id="3.40.50.720">
    <property type="entry name" value="NAD(P)-binding Rossmann-like Domain"/>
    <property type="match status" value="1"/>
</dbReference>
<protein>
    <recommendedName>
        <fullName evidence="4">SDR family oxidoreductase</fullName>
    </recommendedName>
</protein>
<name>D9WIX2_9ACTN</name>
<evidence type="ECO:0008006" key="4">
    <source>
        <dbReference type="Google" id="ProtNLM"/>
    </source>
</evidence>
<dbReference type="AlphaFoldDB" id="D9WIX2"/>
<dbReference type="HOGENOM" id="CLU_2371540_0_0_11"/>
<organism evidence="2 3">
    <name type="scientific">Streptomyces himastatinicus ATCC 53653</name>
    <dbReference type="NCBI Taxonomy" id="457427"/>
    <lineage>
        <taxon>Bacteria</taxon>
        <taxon>Bacillati</taxon>
        <taxon>Actinomycetota</taxon>
        <taxon>Actinomycetes</taxon>
        <taxon>Kitasatosporales</taxon>
        <taxon>Streptomycetaceae</taxon>
        <taxon>Streptomyces</taxon>
        <taxon>Streptomyces violaceusniger group</taxon>
    </lineage>
</organism>
<gene>
    <name evidence="2" type="ORF">SSOG_07339</name>
</gene>
<dbReference type="InterPro" id="IPR036291">
    <property type="entry name" value="NAD(P)-bd_dom_sf"/>
</dbReference>